<organism evidence="1 2">
    <name type="scientific">Flavobacterium sinopsychrotolerans</name>
    <dbReference type="NCBI Taxonomy" id="604089"/>
    <lineage>
        <taxon>Bacteria</taxon>
        <taxon>Pseudomonadati</taxon>
        <taxon>Bacteroidota</taxon>
        <taxon>Flavobacteriia</taxon>
        <taxon>Flavobacteriales</taxon>
        <taxon>Flavobacteriaceae</taxon>
        <taxon>Flavobacterium</taxon>
    </lineage>
</organism>
<dbReference type="EMBL" id="FODN01000009">
    <property type="protein sequence ID" value="SEO60488.1"/>
    <property type="molecule type" value="Genomic_DNA"/>
</dbReference>
<gene>
    <name evidence="1" type="ORF">SAMN04487942_3178</name>
</gene>
<dbReference type="OrthoDB" id="1118033at2"/>
<reference evidence="2" key="1">
    <citation type="submission" date="2016-10" db="EMBL/GenBank/DDBJ databases">
        <authorList>
            <person name="Varghese N."/>
            <person name="Submissions S."/>
        </authorList>
    </citation>
    <scope>NUCLEOTIDE SEQUENCE [LARGE SCALE GENOMIC DNA]</scope>
    <source>
        <strain evidence="2">CGMCC 1.8704</strain>
    </source>
</reference>
<keyword evidence="2" id="KW-1185">Reference proteome</keyword>
<evidence type="ECO:0000313" key="1">
    <source>
        <dbReference type="EMBL" id="SEO60488.1"/>
    </source>
</evidence>
<protein>
    <submittedName>
        <fullName evidence="1">Uncharacterized protein</fullName>
    </submittedName>
</protein>
<dbReference type="AlphaFoldDB" id="A0A1H8R2T8"/>
<sequence length="223" mass="25281">MNYQITINRANTVDEVEESWTNEDYIKLLEKFDYPDAEDADASSLRELLFMAISDFEPKDAAAIVLEYKLSEDLNEGQIQQISNDMLLDKVCEEYPEIGLHSTLFHINQLLFKAYNGTFPNAKATIVECSLAPAEGENENQLTKESILKLLNNGLSGSNLIKRLFDSQMSENAPFPEAEDILWDVKTTDNVNYTIMTSEYWLSKDDIIASEFEGVLEIVVDAE</sequence>
<dbReference type="STRING" id="604089.SAMN04487942_3178"/>
<proteinExistence type="predicted"/>
<evidence type="ECO:0000313" key="2">
    <source>
        <dbReference type="Proteomes" id="UP000198657"/>
    </source>
</evidence>
<accession>A0A1H8R2T8</accession>
<dbReference type="Proteomes" id="UP000198657">
    <property type="component" value="Unassembled WGS sequence"/>
</dbReference>
<name>A0A1H8R2T8_9FLAO</name>
<dbReference type="RefSeq" id="WP_091173908.1">
    <property type="nucleotide sequence ID" value="NZ_CBCSFM010000008.1"/>
</dbReference>